<evidence type="ECO:0000313" key="8">
    <source>
        <dbReference type="EMBL" id="MCZ2221306.1"/>
    </source>
</evidence>
<dbReference type="EMBL" id="JANRML010000009">
    <property type="protein sequence ID" value="MCZ2221306.1"/>
    <property type="molecule type" value="Genomic_DNA"/>
</dbReference>
<dbReference type="GO" id="GO:0016020">
    <property type="term" value="C:membrane"/>
    <property type="evidence" value="ECO:0007669"/>
    <property type="project" value="UniProtKB-SubCell"/>
</dbReference>
<dbReference type="AlphaFoldDB" id="A0A9Q4NSI7"/>
<evidence type="ECO:0000256" key="7">
    <source>
        <dbReference type="SAM" id="SignalP"/>
    </source>
</evidence>
<keyword evidence="6" id="KW-0449">Lipoprotein</keyword>
<evidence type="ECO:0000256" key="4">
    <source>
        <dbReference type="ARBA" id="ARBA00023136"/>
    </source>
</evidence>
<feature type="signal peptide" evidence="7">
    <location>
        <begin position="1"/>
        <end position="19"/>
    </location>
</feature>
<evidence type="ECO:0000313" key="9">
    <source>
        <dbReference type="Proteomes" id="UP001071110"/>
    </source>
</evidence>
<keyword evidence="5" id="KW-0564">Palmitate</keyword>
<organism evidence="8 9">
    <name type="scientific">Corynebacterium pilbarense</name>
    <dbReference type="NCBI Taxonomy" id="1288393"/>
    <lineage>
        <taxon>Bacteria</taxon>
        <taxon>Bacillati</taxon>
        <taxon>Actinomycetota</taxon>
        <taxon>Actinomycetes</taxon>
        <taxon>Mycobacteriales</taxon>
        <taxon>Corynebacteriaceae</taxon>
        <taxon>Corynebacterium</taxon>
    </lineage>
</organism>
<comment type="subcellular location">
    <subcellularLocation>
        <location evidence="1">Membrane</location>
        <topology evidence="1">Lipid-anchor</topology>
    </subcellularLocation>
</comment>
<comment type="similarity">
    <text evidence="2">Belongs to the NlpA lipoprotein family.</text>
</comment>
<evidence type="ECO:0000256" key="2">
    <source>
        <dbReference type="ARBA" id="ARBA00008973"/>
    </source>
</evidence>
<dbReference type="PANTHER" id="PTHR30429:SF0">
    <property type="entry name" value="METHIONINE-BINDING LIPOPROTEIN METQ"/>
    <property type="match status" value="1"/>
</dbReference>
<sequence>MRRFAAATLVAVLGFGAVACSDESADDEPITVLAQATPHAEILRYVDESNPDYELDVKVVPGGPDPNMSVSNGSADANFYQHPPYLRDWENETGEHLVNVVGVHIEPLGMYSNSIDAIDQLEDGAKIVTHNSPSNLARALILLEANGVISLHKKVDPDNVSKINLQSIASNPKNVEIVPVEDTLVIQSLSDKTVDGVIATSNFALEVGLSPAQDAVIAESPENNPYVNILAANEEAAKDPRMEKLAADLSSPETAEWIRQKYDGSVIPAN</sequence>
<keyword evidence="3 7" id="KW-0732">Signal</keyword>
<keyword evidence="4" id="KW-0472">Membrane</keyword>
<protein>
    <submittedName>
        <fullName evidence="8">MetQ/NlpA family ABC transporter substrate-binding protein</fullName>
    </submittedName>
</protein>
<dbReference type="PROSITE" id="PS51257">
    <property type="entry name" value="PROKAR_LIPOPROTEIN"/>
    <property type="match status" value="1"/>
</dbReference>
<dbReference type="SUPFAM" id="SSF53850">
    <property type="entry name" value="Periplasmic binding protein-like II"/>
    <property type="match status" value="1"/>
</dbReference>
<evidence type="ECO:0000256" key="6">
    <source>
        <dbReference type="ARBA" id="ARBA00023288"/>
    </source>
</evidence>
<evidence type="ECO:0000256" key="5">
    <source>
        <dbReference type="ARBA" id="ARBA00023139"/>
    </source>
</evidence>
<evidence type="ECO:0000256" key="1">
    <source>
        <dbReference type="ARBA" id="ARBA00004635"/>
    </source>
</evidence>
<evidence type="ECO:0000256" key="3">
    <source>
        <dbReference type="ARBA" id="ARBA00022729"/>
    </source>
</evidence>
<gene>
    <name evidence="8" type="ORF">NUW87_07970</name>
</gene>
<dbReference type="Gene3D" id="3.40.190.10">
    <property type="entry name" value="Periplasmic binding protein-like II"/>
    <property type="match status" value="2"/>
</dbReference>
<dbReference type="Pfam" id="PF03180">
    <property type="entry name" value="Lipoprotein_9"/>
    <property type="match status" value="1"/>
</dbReference>
<feature type="chain" id="PRO_5040205271" evidence="7">
    <location>
        <begin position="20"/>
        <end position="270"/>
    </location>
</feature>
<dbReference type="RefSeq" id="WP_269027965.1">
    <property type="nucleotide sequence ID" value="NZ_BAABDP010000022.1"/>
</dbReference>
<proteinExistence type="inferred from homology"/>
<reference evidence="8" key="1">
    <citation type="submission" date="2022-08" db="EMBL/GenBank/DDBJ databases">
        <title>Corynebacterium sp. nov., isolated from clinical breast specimens.</title>
        <authorList>
            <person name="Zhang T."/>
        </authorList>
    </citation>
    <scope>NUCLEOTIDE SEQUENCE</scope>
    <source>
        <strain evidence="8">CCUG 57942</strain>
    </source>
</reference>
<name>A0A9Q4NSI7_9CORY</name>
<dbReference type="PANTHER" id="PTHR30429">
    <property type="entry name" value="D-METHIONINE-BINDING LIPOPROTEIN METQ"/>
    <property type="match status" value="1"/>
</dbReference>
<dbReference type="InterPro" id="IPR004872">
    <property type="entry name" value="Lipoprotein_NlpA"/>
</dbReference>
<accession>A0A9Q4NSI7</accession>
<keyword evidence="9" id="KW-1185">Reference proteome</keyword>
<comment type="caution">
    <text evidence="8">The sequence shown here is derived from an EMBL/GenBank/DDBJ whole genome shotgun (WGS) entry which is preliminary data.</text>
</comment>
<dbReference type="Proteomes" id="UP001071110">
    <property type="component" value="Unassembled WGS sequence"/>
</dbReference>